<dbReference type="AlphaFoldDB" id="A0A699ZEK5"/>
<dbReference type="Proteomes" id="UP000485058">
    <property type="component" value="Unassembled WGS sequence"/>
</dbReference>
<evidence type="ECO:0000313" key="1">
    <source>
        <dbReference type="EMBL" id="GFH19690.1"/>
    </source>
</evidence>
<dbReference type="EMBL" id="BLLF01001503">
    <property type="protein sequence ID" value="GFH19690.1"/>
    <property type="molecule type" value="Genomic_DNA"/>
</dbReference>
<organism evidence="1 2">
    <name type="scientific">Haematococcus lacustris</name>
    <name type="common">Green alga</name>
    <name type="synonym">Haematococcus pluvialis</name>
    <dbReference type="NCBI Taxonomy" id="44745"/>
    <lineage>
        <taxon>Eukaryota</taxon>
        <taxon>Viridiplantae</taxon>
        <taxon>Chlorophyta</taxon>
        <taxon>core chlorophytes</taxon>
        <taxon>Chlorophyceae</taxon>
        <taxon>CS clade</taxon>
        <taxon>Chlamydomonadales</taxon>
        <taxon>Haematococcaceae</taxon>
        <taxon>Haematococcus</taxon>
    </lineage>
</organism>
<name>A0A699ZEK5_HAELA</name>
<keyword evidence="2" id="KW-1185">Reference proteome</keyword>
<reference evidence="1 2" key="1">
    <citation type="submission" date="2020-02" db="EMBL/GenBank/DDBJ databases">
        <title>Draft genome sequence of Haematococcus lacustris strain NIES-144.</title>
        <authorList>
            <person name="Morimoto D."/>
            <person name="Nakagawa S."/>
            <person name="Yoshida T."/>
            <person name="Sawayama S."/>
        </authorList>
    </citation>
    <scope>NUCLEOTIDE SEQUENCE [LARGE SCALE GENOMIC DNA]</scope>
    <source>
        <strain evidence="1 2">NIES-144</strain>
    </source>
</reference>
<proteinExistence type="predicted"/>
<gene>
    <name evidence="1" type="ORF">HaLaN_16678</name>
</gene>
<evidence type="ECO:0000313" key="2">
    <source>
        <dbReference type="Proteomes" id="UP000485058"/>
    </source>
</evidence>
<protein>
    <submittedName>
        <fullName evidence="1">Uncharacterized protein</fullName>
    </submittedName>
</protein>
<comment type="caution">
    <text evidence="1">The sequence shown here is derived from an EMBL/GenBank/DDBJ whole genome shotgun (WGS) entry which is preliminary data.</text>
</comment>
<sequence>MAGRHDHRPHLRPHPWIVEVRHQHGDTTAGAGCALRAGSVEADSIGPAWQRIQLASLPLASSE</sequence>
<accession>A0A699ZEK5</accession>